<accession>A0A9P6EFR8</accession>
<feature type="signal peptide" evidence="1">
    <location>
        <begin position="1"/>
        <end position="19"/>
    </location>
</feature>
<protein>
    <submittedName>
        <fullName evidence="2">Uncharacterized protein</fullName>
    </submittedName>
</protein>
<evidence type="ECO:0000256" key="1">
    <source>
        <dbReference type="SAM" id="SignalP"/>
    </source>
</evidence>
<name>A0A9P6EFR8_9AGAR</name>
<keyword evidence="3" id="KW-1185">Reference proteome</keyword>
<organism evidence="2 3">
    <name type="scientific">Crepidotus variabilis</name>
    <dbReference type="NCBI Taxonomy" id="179855"/>
    <lineage>
        <taxon>Eukaryota</taxon>
        <taxon>Fungi</taxon>
        <taxon>Dikarya</taxon>
        <taxon>Basidiomycota</taxon>
        <taxon>Agaricomycotina</taxon>
        <taxon>Agaricomycetes</taxon>
        <taxon>Agaricomycetidae</taxon>
        <taxon>Agaricales</taxon>
        <taxon>Agaricineae</taxon>
        <taxon>Crepidotaceae</taxon>
        <taxon>Crepidotus</taxon>
    </lineage>
</organism>
<evidence type="ECO:0000313" key="3">
    <source>
        <dbReference type="Proteomes" id="UP000807306"/>
    </source>
</evidence>
<sequence length="87" mass="9837">MKFTFGLLLTFLAAGNAMALSFYKDESEVIQRRDIADMVESYIQRRELESIVDEVLDRRFCFTESCKDARAARQAKMAAPAPAPASR</sequence>
<proteinExistence type="predicted"/>
<evidence type="ECO:0000313" key="2">
    <source>
        <dbReference type="EMBL" id="KAF9528262.1"/>
    </source>
</evidence>
<gene>
    <name evidence="2" type="ORF">CPB83DRAFT_894528</name>
</gene>
<keyword evidence="1" id="KW-0732">Signal</keyword>
<dbReference type="EMBL" id="MU157854">
    <property type="protein sequence ID" value="KAF9528262.1"/>
    <property type="molecule type" value="Genomic_DNA"/>
</dbReference>
<comment type="caution">
    <text evidence="2">The sequence shown here is derived from an EMBL/GenBank/DDBJ whole genome shotgun (WGS) entry which is preliminary data.</text>
</comment>
<dbReference type="Proteomes" id="UP000807306">
    <property type="component" value="Unassembled WGS sequence"/>
</dbReference>
<dbReference type="AlphaFoldDB" id="A0A9P6EFR8"/>
<feature type="chain" id="PRO_5040317048" evidence="1">
    <location>
        <begin position="20"/>
        <end position="87"/>
    </location>
</feature>
<reference evidence="2" key="1">
    <citation type="submission" date="2020-11" db="EMBL/GenBank/DDBJ databases">
        <authorList>
            <consortium name="DOE Joint Genome Institute"/>
            <person name="Ahrendt S."/>
            <person name="Riley R."/>
            <person name="Andreopoulos W."/>
            <person name="Labutti K."/>
            <person name="Pangilinan J."/>
            <person name="Ruiz-Duenas F.J."/>
            <person name="Barrasa J.M."/>
            <person name="Sanchez-Garcia M."/>
            <person name="Camarero S."/>
            <person name="Miyauchi S."/>
            <person name="Serrano A."/>
            <person name="Linde D."/>
            <person name="Babiker R."/>
            <person name="Drula E."/>
            <person name="Ayuso-Fernandez I."/>
            <person name="Pacheco R."/>
            <person name="Padilla G."/>
            <person name="Ferreira P."/>
            <person name="Barriuso J."/>
            <person name="Kellner H."/>
            <person name="Castanera R."/>
            <person name="Alfaro M."/>
            <person name="Ramirez L."/>
            <person name="Pisabarro A.G."/>
            <person name="Kuo A."/>
            <person name="Tritt A."/>
            <person name="Lipzen A."/>
            <person name="He G."/>
            <person name="Yan M."/>
            <person name="Ng V."/>
            <person name="Cullen D."/>
            <person name="Martin F."/>
            <person name="Rosso M.-N."/>
            <person name="Henrissat B."/>
            <person name="Hibbett D."/>
            <person name="Martinez A.T."/>
            <person name="Grigoriev I.V."/>
        </authorList>
    </citation>
    <scope>NUCLEOTIDE SEQUENCE</scope>
    <source>
        <strain evidence="2">CBS 506.95</strain>
    </source>
</reference>